<sequence length="440" mass="47721">MERLYPFTSALGPARFLFGEIRGSFAVHAWQPTDGRGPIAVAYSGAAANDSDLPVHAAALLDELPWATAVCFPDELGQRAPDGQQQPRVVVVEPPRAGAADPLVFNDYAWFDIVGLLRVDLPWWSKYLRDFNAIAAWEPGTPVQQLRAWPGNTAPDRLYGLQTPNTPEYVAAVIGRAVTYLDHKLRHDAQFDRNAGHDGFVARQGLRQAAVAAPEPAPPPDSALTFSEAALLLHQPCNDESVAKACRELLLKALEDRNPIRGSTSIARSTDNPLAVEWIARLEDAVDADELGFWIVRVINALDANECTMHRDPLNPHCWVVKTADTVYASAAQSVPATGQLSEVAFDGPSQAFFRDSTGTPWPWPVDGTGYPSCGPQGGDAGHQRLTEQIANLVFDAGINLGQRVIPYDRDSALAKLVAVTPPRLSIRPNDPVLAITLPT</sequence>
<evidence type="ECO:0000313" key="2">
    <source>
        <dbReference type="Proteomes" id="UP000518188"/>
    </source>
</evidence>
<gene>
    <name evidence="1" type="ORF">HGA11_28700</name>
</gene>
<protein>
    <submittedName>
        <fullName evidence="1">Uncharacterized protein</fullName>
    </submittedName>
</protein>
<dbReference type="Proteomes" id="UP000518188">
    <property type="component" value="Unassembled WGS sequence"/>
</dbReference>
<reference evidence="1 2" key="1">
    <citation type="submission" date="2020-04" db="EMBL/GenBank/DDBJ databases">
        <title>MicrobeNet Type strains.</title>
        <authorList>
            <person name="Nicholson A.C."/>
        </authorList>
    </citation>
    <scope>NUCLEOTIDE SEQUENCE [LARGE SCALE GENOMIC DNA]</scope>
    <source>
        <strain evidence="1 2">ATCC 700731</strain>
    </source>
</reference>
<name>A0A7X6MU60_9MYCO</name>
<comment type="caution">
    <text evidence="1">The sequence shown here is derived from an EMBL/GenBank/DDBJ whole genome shotgun (WGS) entry which is preliminary data.</text>
</comment>
<dbReference type="RefSeq" id="WP_131821433.1">
    <property type="nucleotide sequence ID" value="NZ_HG322954.1"/>
</dbReference>
<dbReference type="AlphaFoldDB" id="A0A7X6MU60"/>
<organism evidence="1 2">
    <name type="scientific">Mycolicibacterium septicum DSM 44393</name>
    <dbReference type="NCBI Taxonomy" id="1341646"/>
    <lineage>
        <taxon>Bacteria</taxon>
        <taxon>Bacillati</taxon>
        <taxon>Actinomycetota</taxon>
        <taxon>Actinomycetes</taxon>
        <taxon>Mycobacteriales</taxon>
        <taxon>Mycobacteriaceae</taxon>
        <taxon>Mycolicibacterium</taxon>
    </lineage>
</organism>
<accession>A0A7X6MU60</accession>
<dbReference type="EMBL" id="JAAXPJ010000015">
    <property type="protein sequence ID" value="NKZ14957.1"/>
    <property type="molecule type" value="Genomic_DNA"/>
</dbReference>
<evidence type="ECO:0000313" key="1">
    <source>
        <dbReference type="EMBL" id="NKZ14957.1"/>
    </source>
</evidence>
<proteinExistence type="predicted"/>